<gene>
    <name evidence="1" type="ORF">MANES_15G121400</name>
</gene>
<proteinExistence type="predicted"/>
<accession>A0A2C9UFG6</accession>
<protein>
    <submittedName>
        <fullName evidence="1">Uncharacterized protein</fullName>
    </submittedName>
</protein>
<name>A0A2C9UFG6_MANES</name>
<dbReference type="AlphaFoldDB" id="A0A2C9UFG6"/>
<organism evidence="1">
    <name type="scientific">Manihot esculenta</name>
    <name type="common">Cassava</name>
    <name type="synonym">Jatropha manihot</name>
    <dbReference type="NCBI Taxonomy" id="3983"/>
    <lineage>
        <taxon>Eukaryota</taxon>
        <taxon>Viridiplantae</taxon>
        <taxon>Streptophyta</taxon>
        <taxon>Embryophyta</taxon>
        <taxon>Tracheophyta</taxon>
        <taxon>Spermatophyta</taxon>
        <taxon>Magnoliopsida</taxon>
        <taxon>eudicotyledons</taxon>
        <taxon>Gunneridae</taxon>
        <taxon>Pentapetalae</taxon>
        <taxon>rosids</taxon>
        <taxon>fabids</taxon>
        <taxon>Malpighiales</taxon>
        <taxon>Euphorbiaceae</taxon>
        <taxon>Crotonoideae</taxon>
        <taxon>Manihoteae</taxon>
        <taxon>Manihot</taxon>
    </lineage>
</organism>
<evidence type="ECO:0000313" key="1">
    <source>
        <dbReference type="EMBL" id="OAY29145.1"/>
    </source>
</evidence>
<reference evidence="1" key="1">
    <citation type="submission" date="2016-02" db="EMBL/GenBank/DDBJ databases">
        <title>WGS assembly of Manihot esculenta.</title>
        <authorList>
            <person name="Bredeson J.V."/>
            <person name="Prochnik S.E."/>
            <person name="Lyons J.B."/>
            <person name="Schmutz J."/>
            <person name="Grimwood J."/>
            <person name="Vrebalov J."/>
            <person name="Bart R.S."/>
            <person name="Amuge T."/>
            <person name="Ferguson M.E."/>
            <person name="Green R."/>
            <person name="Putnam N."/>
            <person name="Stites J."/>
            <person name="Rounsley S."/>
            <person name="Rokhsar D.S."/>
        </authorList>
    </citation>
    <scope>NUCLEOTIDE SEQUENCE [LARGE SCALE GENOMIC DNA]</scope>
    <source>
        <tissue evidence="1">Leaf</tissue>
    </source>
</reference>
<sequence length="75" mass="8850">MAIQIWRRMACELSLLFRSSKSPFVFWKLLLTLVVVSSMRSWKFVFFPFCSIEIYRLLPISGAARSTSWLFLLLL</sequence>
<dbReference type="EMBL" id="CM004401">
    <property type="protein sequence ID" value="OAY29145.1"/>
    <property type="molecule type" value="Genomic_DNA"/>
</dbReference>